<dbReference type="Proteomes" id="UP000230066">
    <property type="component" value="Unassembled WGS sequence"/>
</dbReference>
<evidence type="ECO:0000313" key="2">
    <source>
        <dbReference type="Proteomes" id="UP000230066"/>
    </source>
</evidence>
<protein>
    <submittedName>
        <fullName evidence="1">Uncharacterized protein</fullName>
    </submittedName>
</protein>
<dbReference type="EMBL" id="JXXN02015405">
    <property type="protein sequence ID" value="THD18232.1"/>
    <property type="molecule type" value="Genomic_DNA"/>
</dbReference>
<keyword evidence="2" id="KW-1185">Reference proteome</keyword>
<accession>A0A4E0RMT0</accession>
<reference evidence="1" key="1">
    <citation type="submission" date="2019-03" db="EMBL/GenBank/DDBJ databases">
        <title>Improved annotation for the trematode Fasciola hepatica.</title>
        <authorList>
            <person name="Choi Y.-J."/>
            <person name="Martin J."/>
            <person name="Mitreva M."/>
        </authorList>
    </citation>
    <scope>NUCLEOTIDE SEQUENCE [LARGE SCALE GENOMIC DNA]</scope>
</reference>
<organism evidence="1 2">
    <name type="scientific">Fasciola hepatica</name>
    <name type="common">Liver fluke</name>
    <dbReference type="NCBI Taxonomy" id="6192"/>
    <lineage>
        <taxon>Eukaryota</taxon>
        <taxon>Metazoa</taxon>
        <taxon>Spiralia</taxon>
        <taxon>Lophotrochozoa</taxon>
        <taxon>Platyhelminthes</taxon>
        <taxon>Trematoda</taxon>
        <taxon>Digenea</taxon>
        <taxon>Plagiorchiida</taxon>
        <taxon>Echinostomata</taxon>
        <taxon>Echinostomatoidea</taxon>
        <taxon>Fasciolidae</taxon>
        <taxon>Fasciola</taxon>
    </lineage>
</organism>
<name>A0A4E0RMT0_FASHE</name>
<dbReference type="AlphaFoldDB" id="A0A4E0RMT0"/>
<sequence length="99" mass="10668">MSGETTDQIDKFCCLGSCISSGGRISDEGSFGIYQPGSSVALRLHPFIFQRLNIHCNGQTSSVWFGDMATAGRGYTKIIGIRTPVSSWHCSNLVGASYQ</sequence>
<evidence type="ECO:0000313" key="1">
    <source>
        <dbReference type="EMBL" id="THD18232.1"/>
    </source>
</evidence>
<gene>
    <name evidence="1" type="ORF">D915_010570</name>
</gene>
<comment type="caution">
    <text evidence="1">The sequence shown here is derived from an EMBL/GenBank/DDBJ whole genome shotgun (WGS) entry which is preliminary data.</text>
</comment>
<proteinExistence type="predicted"/>